<evidence type="ECO:0000259" key="2">
    <source>
        <dbReference type="PROSITE" id="PS50943"/>
    </source>
</evidence>
<dbReference type="InterPro" id="IPR043917">
    <property type="entry name" value="DUF5753"/>
</dbReference>
<dbReference type="Pfam" id="PF13560">
    <property type="entry name" value="HTH_31"/>
    <property type="match status" value="1"/>
</dbReference>
<feature type="compositionally biased region" description="Low complexity" evidence="1">
    <location>
        <begin position="280"/>
        <end position="291"/>
    </location>
</feature>
<comment type="caution">
    <text evidence="3">The sequence shown here is derived from an EMBL/GenBank/DDBJ whole genome shotgun (WGS) entry which is preliminary data.</text>
</comment>
<accession>A0ABP5KVU0</accession>
<organism evidence="3 4">
    <name type="scientific">Actinomadura napierensis</name>
    <dbReference type="NCBI Taxonomy" id="267854"/>
    <lineage>
        <taxon>Bacteria</taxon>
        <taxon>Bacillati</taxon>
        <taxon>Actinomycetota</taxon>
        <taxon>Actinomycetes</taxon>
        <taxon>Streptosporangiales</taxon>
        <taxon>Thermomonosporaceae</taxon>
        <taxon>Actinomadura</taxon>
    </lineage>
</organism>
<evidence type="ECO:0000313" key="3">
    <source>
        <dbReference type="EMBL" id="GAA2136884.1"/>
    </source>
</evidence>
<keyword evidence="4" id="KW-1185">Reference proteome</keyword>
<proteinExistence type="predicted"/>
<name>A0ABP5KVU0_9ACTN</name>
<dbReference type="Pfam" id="PF19054">
    <property type="entry name" value="DUF5753"/>
    <property type="match status" value="1"/>
</dbReference>
<evidence type="ECO:0000313" key="4">
    <source>
        <dbReference type="Proteomes" id="UP001501020"/>
    </source>
</evidence>
<dbReference type="EMBL" id="BAAAMR010000024">
    <property type="protein sequence ID" value="GAA2136884.1"/>
    <property type="molecule type" value="Genomic_DNA"/>
</dbReference>
<dbReference type="SMART" id="SM00530">
    <property type="entry name" value="HTH_XRE"/>
    <property type="match status" value="1"/>
</dbReference>
<evidence type="ECO:0000256" key="1">
    <source>
        <dbReference type="SAM" id="MobiDB-lite"/>
    </source>
</evidence>
<dbReference type="PROSITE" id="PS50943">
    <property type="entry name" value="HTH_CROC1"/>
    <property type="match status" value="1"/>
</dbReference>
<dbReference type="SUPFAM" id="SSF47413">
    <property type="entry name" value="lambda repressor-like DNA-binding domains"/>
    <property type="match status" value="1"/>
</dbReference>
<dbReference type="InterPro" id="IPR010982">
    <property type="entry name" value="Lambda_DNA-bd_dom_sf"/>
</dbReference>
<dbReference type="InterPro" id="IPR001387">
    <property type="entry name" value="Cro/C1-type_HTH"/>
</dbReference>
<gene>
    <name evidence="3" type="ORF">GCM10009727_31880</name>
</gene>
<sequence length="314" mass="35211">MAPGERKMKIDPELLGFGAEVARHREAAGLNQTQLAPLVNVTRGYIGHVESGRTRCRRDFAVRLDNALDSGTQIADAWDELLENLKRAKYSKYFIDFPKAEGKALMLRAYEERLVYGLFQIESYASYLLNDDEAVRSRIRRQEILDHTPPPIVSVVMDEGVLYREVSGSEVMRAQLEHLLRLSHRDRINIQIAPTETYIRGVRGSFAIATQPDHRLVAYATKAFGGETSTDTDEIEMVSEVFVALQAEALNVRDTRTLIRGRCLKKDGREHDCLAEGISQQRAGRQLRGGRVATRHSGDPGQQGSGRRQDPPGP</sequence>
<dbReference type="Gene3D" id="1.10.260.40">
    <property type="entry name" value="lambda repressor-like DNA-binding domains"/>
    <property type="match status" value="1"/>
</dbReference>
<dbReference type="Proteomes" id="UP001501020">
    <property type="component" value="Unassembled WGS sequence"/>
</dbReference>
<feature type="domain" description="HTH cro/C1-type" evidence="2">
    <location>
        <begin position="21"/>
        <end position="81"/>
    </location>
</feature>
<feature type="region of interest" description="Disordered" evidence="1">
    <location>
        <begin position="275"/>
        <end position="314"/>
    </location>
</feature>
<dbReference type="CDD" id="cd00093">
    <property type="entry name" value="HTH_XRE"/>
    <property type="match status" value="1"/>
</dbReference>
<reference evidence="4" key="1">
    <citation type="journal article" date="2019" name="Int. J. Syst. Evol. Microbiol.">
        <title>The Global Catalogue of Microorganisms (GCM) 10K type strain sequencing project: providing services to taxonomists for standard genome sequencing and annotation.</title>
        <authorList>
            <consortium name="The Broad Institute Genomics Platform"/>
            <consortium name="The Broad Institute Genome Sequencing Center for Infectious Disease"/>
            <person name="Wu L."/>
            <person name="Ma J."/>
        </authorList>
    </citation>
    <scope>NUCLEOTIDE SEQUENCE [LARGE SCALE GENOMIC DNA]</scope>
    <source>
        <strain evidence="4">JCM 13850</strain>
    </source>
</reference>
<protein>
    <submittedName>
        <fullName evidence="3">Helix-turn-helix transcriptional regulator</fullName>
    </submittedName>
</protein>